<dbReference type="GO" id="GO:0008017">
    <property type="term" value="F:microtubule binding"/>
    <property type="evidence" value="ECO:0007669"/>
    <property type="project" value="InterPro"/>
</dbReference>
<dbReference type="Pfam" id="PF02181">
    <property type="entry name" value="FH2"/>
    <property type="match status" value="1"/>
</dbReference>
<dbReference type="EMBL" id="GIIL01007956">
    <property type="protein sequence ID" value="NOV51682.1"/>
    <property type="molecule type" value="Transcribed_RNA"/>
</dbReference>
<dbReference type="SUPFAM" id="SSF101447">
    <property type="entry name" value="Formin homology 2 domain (FH2 domain)"/>
    <property type="match status" value="1"/>
</dbReference>
<feature type="chain" id="PRO_5026901901" evidence="3">
    <location>
        <begin position="21"/>
        <end position="1023"/>
    </location>
</feature>
<dbReference type="PANTHER" id="PTHR45920:SF7">
    <property type="entry name" value="FORMIN-G"/>
    <property type="match status" value="1"/>
</dbReference>
<dbReference type="GO" id="GO:0005884">
    <property type="term" value="C:actin filament"/>
    <property type="evidence" value="ECO:0007669"/>
    <property type="project" value="InterPro"/>
</dbReference>
<evidence type="ECO:0000313" key="5">
    <source>
        <dbReference type="EMBL" id="NOV51682.1"/>
    </source>
</evidence>
<dbReference type="InterPro" id="IPR001265">
    <property type="entry name" value="Formin_Cappuccino_subfam"/>
</dbReference>
<name>A0A6M2DZM6_XENCH</name>
<organism evidence="5">
    <name type="scientific">Xenopsylla cheopis</name>
    <name type="common">Oriental rat flea</name>
    <name type="synonym">Pulex cheopis</name>
    <dbReference type="NCBI Taxonomy" id="163159"/>
    <lineage>
        <taxon>Eukaryota</taxon>
        <taxon>Metazoa</taxon>
        <taxon>Ecdysozoa</taxon>
        <taxon>Arthropoda</taxon>
        <taxon>Hexapoda</taxon>
        <taxon>Insecta</taxon>
        <taxon>Pterygota</taxon>
        <taxon>Neoptera</taxon>
        <taxon>Endopterygota</taxon>
        <taxon>Siphonaptera</taxon>
        <taxon>Pulicidae</taxon>
        <taxon>Xenopsyllinae</taxon>
        <taxon>Xenopsylla</taxon>
    </lineage>
</organism>
<feature type="region of interest" description="Disordered" evidence="2">
    <location>
        <begin position="294"/>
        <end position="541"/>
    </location>
</feature>
<accession>A0A6M2DZM6</accession>
<feature type="compositionally biased region" description="Polar residues" evidence="2">
    <location>
        <begin position="375"/>
        <end position="390"/>
    </location>
</feature>
<dbReference type="InterPro" id="IPR042201">
    <property type="entry name" value="FH2_Formin_sf"/>
</dbReference>
<evidence type="ECO:0000256" key="1">
    <source>
        <dbReference type="ARBA" id="ARBA00005271"/>
    </source>
</evidence>
<dbReference type="GO" id="GO:0030866">
    <property type="term" value="P:cortical actin cytoskeleton organization"/>
    <property type="evidence" value="ECO:0007669"/>
    <property type="project" value="TreeGrafter"/>
</dbReference>
<dbReference type="PRINTS" id="PR00828">
    <property type="entry name" value="FORMIN"/>
</dbReference>
<dbReference type="PROSITE" id="PS51444">
    <property type="entry name" value="FH2"/>
    <property type="match status" value="1"/>
</dbReference>
<feature type="compositionally biased region" description="Basic and acidic residues" evidence="2">
    <location>
        <begin position="171"/>
        <end position="181"/>
    </location>
</feature>
<dbReference type="GO" id="GO:0045010">
    <property type="term" value="P:actin nucleation"/>
    <property type="evidence" value="ECO:0007669"/>
    <property type="project" value="InterPro"/>
</dbReference>
<feature type="region of interest" description="Disordered" evidence="2">
    <location>
        <begin position="24"/>
        <end position="50"/>
    </location>
</feature>
<feature type="region of interest" description="Disordered" evidence="2">
    <location>
        <begin position="105"/>
        <end position="132"/>
    </location>
</feature>
<dbReference type="InterPro" id="IPR015425">
    <property type="entry name" value="FH2_Formin"/>
</dbReference>
<feature type="compositionally biased region" description="Basic and acidic residues" evidence="2">
    <location>
        <begin position="361"/>
        <end position="370"/>
    </location>
</feature>
<dbReference type="AlphaFoldDB" id="A0A6M2DZM6"/>
<feature type="signal peptide" evidence="3">
    <location>
        <begin position="1"/>
        <end position="20"/>
    </location>
</feature>
<keyword evidence="3" id="KW-0732">Signal</keyword>
<comment type="similarity">
    <text evidence="1">Belongs to the formin homology family. Cappuccino subfamily.</text>
</comment>
<feature type="compositionally biased region" description="Polar residues" evidence="2">
    <location>
        <begin position="312"/>
        <end position="332"/>
    </location>
</feature>
<dbReference type="PANTHER" id="PTHR45920">
    <property type="entry name" value="FORMIN HOMOLOGY 2 DOMAIN CONTAINING, ISOFORM I"/>
    <property type="match status" value="1"/>
</dbReference>
<sequence>MWWLVLGQMLVNWLVSNATAEQSHQATAPSRNQKGHPITPPKNCQNGKYSQTDASKLHQDLRLIMVGCCNCLVAAGVLKQIAGPQEPLDAQFRPDLMYYWNHSETRQQSTGNSAPRRLMDKTPSKKTLSDLTTTQDETELYVTADNTQDALIATPKNFGSRLPRSSVSTPKEGKSPDDAWTKQISDKDSRITELEQTILLLRKELEESRTFSSINDFTTNNAYKTPPPIRSTVDSSLQFVNSGEDNLVSPLKLSKRTNSSNLCDLKVVTKTFHVFPPPNENSDTKNMTENNSYEVSKLANPKISPTKPEKNISLTEETSTVNNCKNNDFKSGQNKKEPSENKACQSIIPKITNSSTQTESEDIKDTEFKQGHLKPSSSHIGSPSKITGQTPLPPPPPPPTGVEPPPPSTHSLVQPPALPIPGIGPPPPPMPGVGPPPPPMPGVGPPPPPMSGMGPGPPPPPMPGMGPGPPPPPMPGMGPGPPPPPMPGMGPGPPPPPMPGMGPGPPPPPMPGMGPGPPPPPMPGMGPGPPPPPMPGIGVPPPPMPPGIGPLAPPPMGGPSPSAAGNMVPPPPPMSSAQVPLPFPTPPPGGWNDAQRASESQCYQYAQHTMGQANFNLGLRKPPVNPPVPMKPLYWTRILSSKTSPVPSPEIKKDDLWQELEEANISNLQKFVNLFSRQVVTKKAPVKKVEKPKKNVAVKILDSKRSQNVGILAHSLHVDFAEIENAVYNFDTSVVNLEALQQIYEARATPEELSMIKEHVSNNKEEPLDKPEQFLYDLSEIQCFAERISCFMFQVEFEDSISTLSNTLSNLKSLCDIMTNGKDLKHLFAIILKLGNFMNGGNRTRGQADGFGLEILAKLKDVKSKDNQITLLHFIVETYMDESKEDAWDVPLPIPNTWDVSRAAEVDFENLAKTIDQLKVKLDACSKRTQKVLNNSSPENTQPFKDKMQTFIETATETINSEKADMLDIKNKFIKTMRFFAFKPKTGTIESCPTNEFFSLWIPFCKDFEQIWKKEQQKRLKSK</sequence>
<reference evidence="5" key="1">
    <citation type="submission" date="2020-03" db="EMBL/GenBank/DDBJ databases">
        <title>Transcriptomic Profiling of the Digestive Tract of the Rat Flea, Xenopsylla cheopis, Following Blood Feeding and Infection with Yersinia pestis.</title>
        <authorList>
            <person name="Bland D.M."/>
            <person name="Martens C.A."/>
            <person name="Virtaneva K."/>
            <person name="Kanakabandi K."/>
            <person name="Long D."/>
            <person name="Rosenke R."/>
            <person name="Saturday G.A."/>
            <person name="Hoyt F.H."/>
            <person name="Bruno D.P."/>
            <person name="Ribeiro J.M.C."/>
            <person name="Hinnebusch J."/>
        </authorList>
    </citation>
    <scope>NUCLEOTIDE SEQUENCE</scope>
</reference>
<dbReference type="Gene3D" id="1.20.58.2220">
    <property type="entry name" value="Formin, FH2 domain"/>
    <property type="match status" value="1"/>
</dbReference>
<feature type="compositionally biased region" description="Pro residues" evidence="2">
    <location>
        <begin position="416"/>
        <end position="541"/>
    </location>
</feature>
<feature type="compositionally biased region" description="Pro residues" evidence="2">
    <location>
        <begin position="391"/>
        <end position="408"/>
    </location>
</feature>
<evidence type="ECO:0000256" key="2">
    <source>
        <dbReference type="SAM" id="MobiDB-lite"/>
    </source>
</evidence>
<protein>
    <submittedName>
        <fullName evidence="5">Putative rac1 gtpase effector fhos</fullName>
    </submittedName>
</protein>
<feature type="region of interest" description="Disordered" evidence="2">
    <location>
        <begin position="154"/>
        <end position="181"/>
    </location>
</feature>
<dbReference type="GO" id="GO:0005737">
    <property type="term" value="C:cytoplasm"/>
    <property type="evidence" value="ECO:0007669"/>
    <property type="project" value="UniProtKB-ARBA"/>
</dbReference>
<evidence type="ECO:0000256" key="3">
    <source>
        <dbReference type="SAM" id="SignalP"/>
    </source>
</evidence>
<dbReference type="SMART" id="SM00498">
    <property type="entry name" value="FH2"/>
    <property type="match status" value="1"/>
</dbReference>
<proteinExistence type="inferred from homology"/>
<feature type="domain" description="FH2" evidence="4">
    <location>
        <begin position="620"/>
        <end position="1023"/>
    </location>
</feature>
<dbReference type="GO" id="GO:0051015">
    <property type="term" value="F:actin filament binding"/>
    <property type="evidence" value="ECO:0007669"/>
    <property type="project" value="TreeGrafter"/>
</dbReference>
<evidence type="ECO:0000259" key="4">
    <source>
        <dbReference type="PROSITE" id="PS51444"/>
    </source>
</evidence>